<feature type="domain" description="N-acetyltransferase" evidence="1">
    <location>
        <begin position="7"/>
        <end position="93"/>
    </location>
</feature>
<evidence type="ECO:0000313" key="3">
    <source>
        <dbReference type="Proteomes" id="UP000786693"/>
    </source>
</evidence>
<dbReference type="PROSITE" id="PS51729">
    <property type="entry name" value="GNAT_YJDJ"/>
    <property type="match status" value="1"/>
</dbReference>
<keyword evidence="3" id="KW-1185">Reference proteome</keyword>
<sequence length="93" mass="10129">MTDITREDGENGGRWVTVIDGHTAEMTYSRLGTSKLIVDHTGVPDALRGRGVGLALAERMVADARAEGVRVIALCPFVKAQAKRHPEWSDVIE</sequence>
<organism evidence="2 3">
    <name type="scientific">Jannaschia pagri</name>
    <dbReference type="NCBI Taxonomy" id="2829797"/>
    <lineage>
        <taxon>Bacteria</taxon>
        <taxon>Pseudomonadati</taxon>
        <taxon>Pseudomonadota</taxon>
        <taxon>Alphaproteobacteria</taxon>
        <taxon>Rhodobacterales</taxon>
        <taxon>Roseobacteraceae</taxon>
        <taxon>Jannaschia</taxon>
    </lineage>
</organism>
<dbReference type="SUPFAM" id="SSF55729">
    <property type="entry name" value="Acyl-CoA N-acyltransferases (Nat)"/>
    <property type="match status" value="1"/>
</dbReference>
<gene>
    <name evidence="2" type="ORF">JANAI62_05870</name>
</gene>
<dbReference type="PANTHER" id="PTHR31435:SF10">
    <property type="entry name" value="BSR4717 PROTEIN"/>
    <property type="match status" value="1"/>
</dbReference>
<proteinExistence type="predicted"/>
<dbReference type="InterPro" id="IPR031165">
    <property type="entry name" value="GNAT_YJDJ"/>
</dbReference>
<protein>
    <submittedName>
        <fullName evidence="2">N-acetyltransferase</fullName>
    </submittedName>
</protein>
<comment type="caution">
    <text evidence="2">The sequence shown here is derived from an EMBL/GenBank/DDBJ whole genome shotgun (WGS) entry which is preliminary data.</text>
</comment>
<dbReference type="InterPro" id="IPR045057">
    <property type="entry name" value="Gcn5-rel_NAT"/>
</dbReference>
<accession>A0ABQ4NHR5</accession>
<dbReference type="Pfam" id="PF14542">
    <property type="entry name" value="Acetyltransf_CG"/>
    <property type="match status" value="1"/>
</dbReference>
<dbReference type="InterPro" id="IPR016181">
    <property type="entry name" value="Acyl_CoA_acyltransferase"/>
</dbReference>
<dbReference type="CDD" id="cd04301">
    <property type="entry name" value="NAT_SF"/>
    <property type="match status" value="1"/>
</dbReference>
<dbReference type="PANTHER" id="PTHR31435">
    <property type="entry name" value="PROTEIN NATD1"/>
    <property type="match status" value="1"/>
</dbReference>
<dbReference type="Proteomes" id="UP000786693">
    <property type="component" value="Unassembled WGS sequence"/>
</dbReference>
<dbReference type="RefSeq" id="WP_220747473.1">
    <property type="nucleotide sequence ID" value="NZ_BPFH01000001.1"/>
</dbReference>
<reference evidence="2 3" key="1">
    <citation type="submission" date="2021-05" db="EMBL/GenBank/DDBJ databases">
        <title>Bacteria Genome sequencing.</title>
        <authorList>
            <person name="Takabe Y."/>
            <person name="Nakajima Y."/>
            <person name="Suzuki S."/>
            <person name="Shiozaki T."/>
        </authorList>
    </citation>
    <scope>NUCLEOTIDE SEQUENCE [LARGE SCALE GENOMIC DNA]</scope>
    <source>
        <strain evidence="2 3">AI_62</strain>
    </source>
</reference>
<evidence type="ECO:0000259" key="1">
    <source>
        <dbReference type="PROSITE" id="PS51729"/>
    </source>
</evidence>
<dbReference type="Gene3D" id="3.40.630.30">
    <property type="match status" value="1"/>
</dbReference>
<evidence type="ECO:0000313" key="2">
    <source>
        <dbReference type="EMBL" id="GIT93964.1"/>
    </source>
</evidence>
<dbReference type="EMBL" id="BPFH01000001">
    <property type="protein sequence ID" value="GIT93964.1"/>
    <property type="molecule type" value="Genomic_DNA"/>
</dbReference>
<name>A0ABQ4NHR5_9RHOB</name>